<feature type="region of interest" description="Disordered" evidence="1">
    <location>
        <begin position="360"/>
        <end position="382"/>
    </location>
</feature>
<evidence type="ECO:0000256" key="1">
    <source>
        <dbReference type="SAM" id="MobiDB-lite"/>
    </source>
</evidence>
<dbReference type="Pfam" id="PF10604">
    <property type="entry name" value="Polyketide_cyc2"/>
    <property type="match status" value="2"/>
</dbReference>
<gene>
    <name evidence="2" type="ORF">D0Y96_20110</name>
</gene>
<protein>
    <submittedName>
        <fullName evidence="2">SRPBCC family protein</fullName>
    </submittedName>
</protein>
<sequence length="382" mass="41912">MNWVEKYSIIAGRIPDPGEPSSEEIYMYLITALFLATFAASSVAQQPASVTPSRPAPAPLQVANPHYVSLQLTQDVHAPADRVWARVGEYCDIGKWAFPDCRLLAGDGGYGSERNIMNEVQVGKTGHSYTYTQPVRTNAKYNLYHGTLEVVPVTAKTSQLVYSFFYDNSMLADDAARDAEIATRRKRFTAFLLNMKTLAEGGKVPSSAKEAMPPSLTPDQLQTPNPHYAVIPMTITVNAPVDAVWARVGKYCDIGEWGIPDCKILSGDGGLGTVRSIGHEVLVGKTRYSYTYTQPVREGVTYNMYHGTLEAVPLTDKTTRLNYTLVFDNSMLADDAARSRDIDNRRARFTKMLENMKVLSEGGSLPPEALRGGASAARPASR</sequence>
<dbReference type="InterPro" id="IPR019587">
    <property type="entry name" value="Polyketide_cyclase/dehydratase"/>
</dbReference>
<accession>A0A372IJQ5</accession>
<evidence type="ECO:0000313" key="2">
    <source>
        <dbReference type="EMBL" id="RFU14813.1"/>
    </source>
</evidence>
<dbReference type="CDD" id="cd07821">
    <property type="entry name" value="PYR_PYL_RCAR_like"/>
    <property type="match status" value="2"/>
</dbReference>
<name>A0A372IJQ5_9BACT</name>
<dbReference type="AlphaFoldDB" id="A0A372IJQ5"/>
<dbReference type="InterPro" id="IPR023393">
    <property type="entry name" value="START-like_dom_sf"/>
</dbReference>
<feature type="compositionally biased region" description="Low complexity" evidence="1">
    <location>
        <begin position="369"/>
        <end position="382"/>
    </location>
</feature>
<comment type="caution">
    <text evidence="2">The sequence shown here is derived from an EMBL/GenBank/DDBJ whole genome shotgun (WGS) entry which is preliminary data.</text>
</comment>
<keyword evidence="3" id="KW-1185">Reference proteome</keyword>
<reference evidence="2 3" key="1">
    <citation type="submission" date="2018-08" db="EMBL/GenBank/DDBJ databases">
        <title>Acidipila sp. 4G-K13, an acidobacterium isolated from forest soil.</title>
        <authorList>
            <person name="Gao Z.-H."/>
            <person name="Qiu L.-H."/>
        </authorList>
    </citation>
    <scope>NUCLEOTIDE SEQUENCE [LARGE SCALE GENOMIC DNA]</scope>
    <source>
        <strain evidence="2 3">4G-K13</strain>
    </source>
</reference>
<proteinExistence type="predicted"/>
<dbReference type="EMBL" id="QVQT01000010">
    <property type="protein sequence ID" value="RFU14813.1"/>
    <property type="molecule type" value="Genomic_DNA"/>
</dbReference>
<dbReference type="Gene3D" id="3.30.530.20">
    <property type="match status" value="2"/>
</dbReference>
<dbReference type="SUPFAM" id="SSF55961">
    <property type="entry name" value="Bet v1-like"/>
    <property type="match status" value="2"/>
</dbReference>
<evidence type="ECO:0000313" key="3">
    <source>
        <dbReference type="Proteomes" id="UP000264702"/>
    </source>
</evidence>
<dbReference type="Proteomes" id="UP000264702">
    <property type="component" value="Unassembled WGS sequence"/>
</dbReference>
<organism evidence="2 3">
    <name type="scientific">Paracidobacterium acidisoli</name>
    <dbReference type="NCBI Taxonomy" id="2303751"/>
    <lineage>
        <taxon>Bacteria</taxon>
        <taxon>Pseudomonadati</taxon>
        <taxon>Acidobacteriota</taxon>
        <taxon>Terriglobia</taxon>
        <taxon>Terriglobales</taxon>
        <taxon>Acidobacteriaceae</taxon>
        <taxon>Paracidobacterium</taxon>
    </lineage>
</organism>